<evidence type="ECO:0000256" key="1">
    <source>
        <dbReference type="PROSITE-ProRule" id="PRU00176"/>
    </source>
</evidence>
<dbReference type="PANTHER" id="PTHR34427:SF5">
    <property type="entry name" value="DUF4283 DOMAIN-CONTAINING PROTEIN"/>
    <property type="match status" value="1"/>
</dbReference>
<organism evidence="4 5">
    <name type="scientific">Trifolium medium</name>
    <dbReference type="NCBI Taxonomy" id="97028"/>
    <lineage>
        <taxon>Eukaryota</taxon>
        <taxon>Viridiplantae</taxon>
        <taxon>Streptophyta</taxon>
        <taxon>Embryophyta</taxon>
        <taxon>Tracheophyta</taxon>
        <taxon>Spermatophyta</taxon>
        <taxon>Magnoliopsida</taxon>
        <taxon>eudicotyledons</taxon>
        <taxon>Gunneridae</taxon>
        <taxon>Pentapetalae</taxon>
        <taxon>rosids</taxon>
        <taxon>fabids</taxon>
        <taxon>Fabales</taxon>
        <taxon>Fabaceae</taxon>
        <taxon>Papilionoideae</taxon>
        <taxon>50 kb inversion clade</taxon>
        <taxon>NPAAA clade</taxon>
        <taxon>Hologalegina</taxon>
        <taxon>IRL clade</taxon>
        <taxon>Trifolieae</taxon>
        <taxon>Trifolium</taxon>
    </lineage>
</organism>
<evidence type="ECO:0000313" key="5">
    <source>
        <dbReference type="Proteomes" id="UP000265520"/>
    </source>
</evidence>
<gene>
    <name evidence="4" type="ORF">A2U01_0000613</name>
</gene>
<evidence type="ECO:0000259" key="3">
    <source>
        <dbReference type="PROSITE" id="PS50102"/>
    </source>
</evidence>
<protein>
    <submittedName>
        <fullName evidence="4">RNA recognition motif</fullName>
    </submittedName>
</protein>
<dbReference type="PANTHER" id="PTHR34427">
    <property type="entry name" value="DUF4283 DOMAIN PROTEIN"/>
    <property type="match status" value="1"/>
</dbReference>
<dbReference type="InterPro" id="IPR012677">
    <property type="entry name" value="Nucleotide-bd_a/b_plait_sf"/>
</dbReference>
<dbReference type="SMART" id="SM00360">
    <property type="entry name" value="RRM"/>
    <property type="match status" value="1"/>
</dbReference>
<accession>A0A392LZW5</accession>
<dbReference type="InterPro" id="IPR035979">
    <property type="entry name" value="RBD_domain_sf"/>
</dbReference>
<dbReference type="AlphaFoldDB" id="A0A392LZW5"/>
<comment type="caution">
    <text evidence="4">The sequence shown here is derived from an EMBL/GenBank/DDBJ whole genome shotgun (WGS) entry which is preliminary data.</text>
</comment>
<sequence>MRESVERETVGLGGNNSAGSGRKRDYITKLDKVTTSFFVTNFPDDATTEDLWKLFLKFGKVGEVYIPKKLDKRGRRFGFVKFREVKEVEELSDSLRDVWIGMYKLHVNLSRFGRSESKEASSQIAPIQRAATSMVERQPGRSFRTALLDETQVLKVPVNEDLCKELRGSMVGTLAREKDVRRIQTTIYMEGFQSISVTHMGGNMALVRSSNEGDVERLLRSKKECMEYYFSELKPWNPGLLAVQREVWIQVYGIPLHIWGEDFFKIVGAKLGVFLDFDEETARMARFDVARLKILTATWAFIDLNLKVEVEGVTFNIWVVEERGRQHYVAVVGGEREDVGSLVVPSEASDAVEDFVGVADNSGEDEVSGSEMDREVATNPQHGGRNEAKSDNSLSVQVTKRREDFLTCEKSTNFSNSQKEIISVGKGCVDNEEAVIRQGEKVSVFAVSTKEGEAGICRCGGTKEVADKQKFDLGNGGPTLLDDSPIVNLGLVDSIPDPILLGHDNLAHLDPDPSKQKYVDEEVVLRYSSVSEPEEVLSSHKTKSRKQMSKLKKQKSCSKFNQLGVPLCIQLVESLKSGGAKSRRRRIKGAIQSNAEEVGGVEVSMEAFEAGDVISSDAGGYQRRKEKLTGLMTPRVTPASGINLISGSQSSQVPNYVGVDNGKDKEIAIEAAKLLSIQKEVGFSFEEADGETVKQLMTQERCDRVKKMEWEQKEGDQ</sequence>
<dbReference type="Proteomes" id="UP000265520">
    <property type="component" value="Unassembled WGS sequence"/>
</dbReference>
<feature type="domain" description="RRM" evidence="3">
    <location>
        <begin position="35"/>
        <end position="112"/>
    </location>
</feature>
<evidence type="ECO:0000313" key="4">
    <source>
        <dbReference type="EMBL" id="MCH79854.1"/>
    </source>
</evidence>
<dbReference type="Pfam" id="PF00076">
    <property type="entry name" value="RRM_1"/>
    <property type="match status" value="1"/>
</dbReference>
<evidence type="ECO:0000256" key="2">
    <source>
        <dbReference type="SAM" id="MobiDB-lite"/>
    </source>
</evidence>
<dbReference type="CDD" id="cd00590">
    <property type="entry name" value="RRM_SF"/>
    <property type="match status" value="1"/>
</dbReference>
<keyword evidence="5" id="KW-1185">Reference proteome</keyword>
<feature type="region of interest" description="Disordered" evidence="2">
    <location>
        <begin position="361"/>
        <end position="394"/>
    </location>
</feature>
<dbReference type="Gene3D" id="3.30.70.330">
    <property type="match status" value="1"/>
</dbReference>
<keyword evidence="1" id="KW-0694">RNA-binding</keyword>
<dbReference type="GO" id="GO:0003723">
    <property type="term" value="F:RNA binding"/>
    <property type="evidence" value="ECO:0007669"/>
    <property type="project" value="UniProtKB-UniRule"/>
</dbReference>
<dbReference type="SUPFAM" id="SSF54928">
    <property type="entry name" value="RNA-binding domain, RBD"/>
    <property type="match status" value="1"/>
</dbReference>
<dbReference type="PROSITE" id="PS50102">
    <property type="entry name" value="RRM"/>
    <property type="match status" value="1"/>
</dbReference>
<dbReference type="InterPro" id="IPR000504">
    <property type="entry name" value="RRM_dom"/>
</dbReference>
<dbReference type="EMBL" id="LXQA010000427">
    <property type="protein sequence ID" value="MCH79854.1"/>
    <property type="molecule type" value="Genomic_DNA"/>
</dbReference>
<proteinExistence type="predicted"/>
<name>A0A392LZW5_9FABA</name>
<reference evidence="4 5" key="1">
    <citation type="journal article" date="2018" name="Front. Plant Sci.">
        <title>Red Clover (Trifolium pratense) and Zigzag Clover (T. medium) - A Picture of Genomic Similarities and Differences.</title>
        <authorList>
            <person name="Dluhosova J."/>
            <person name="Istvanek J."/>
            <person name="Nedelnik J."/>
            <person name="Repkova J."/>
        </authorList>
    </citation>
    <scope>NUCLEOTIDE SEQUENCE [LARGE SCALE GENOMIC DNA]</scope>
    <source>
        <strain evidence="5">cv. 10/8</strain>
        <tissue evidence="4">Leaf</tissue>
    </source>
</reference>